<dbReference type="Pfam" id="PF11638">
    <property type="entry name" value="DnaA_N"/>
    <property type="match status" value="1"/>
</dbReference>
<name>N8XHC5_ACIBZ</name>
<dbReference type="PRINTS" id="PR00051">
    <property type="entry name" value="DNAA"/>
</dbReference>
<comment type="subunit">
    <text evidence="8">Oligomerizes as a right-handed, spiral filament on DNA at oriC.</text>
</comment>
<dbReference type="GO" id="GO:0003688">
    <property type="term" value="F:DNA replication origin binding"/>
    <property type="evidence" value="ECO:0007669"/>
    <property type="project" value="UniProtKB-UniRule"/>
</dbReference>
<evidence type="ECO:0000259" key="14">
    <source>
        <dbReference type="SMART" id="SM00760"/>
    </source>
</evidence>
<dbReference type="Gene3D" id="1.10.8.60">
    <property type="match status" value="1"/>
</dbReference>
<dbReference type="Proteomes" id="UP000013270">
    <property type="component" value="Unassembled WGS sequence"/>
</dbReference>
<dbReference type="PATRIC" id="fig|1217651.3.peg.28"/>
<keyword evidence="2 8" id="KW-0963">Cytoplasm</keyword>
<dbReference type="GO" id="GO:0005886">
    <property type="term" value="C:plasma membrane"/>
    <property type="evidence" value="ECO:0007669"/>
    <property type="project" value="TreeGrafter"/>
</dbReference>
<dbReference type="InterPro" id="IPR038454">
    <property type="entry name" value="DnaA_N_sf"/>
</dbReference>
<evidence type="ECO:0000256" key="4">
    <source>
        <dbReference type="ARBA" id="ARBA00022741"/>
    </source>
</evidence>
<dbReference type="AlphaFoldDB" id="N8XHC5"/>
<dbReference type="InterPro" id="IPR010921">
    <property type="entry name" value="Trp_repressor/repl_initiator"/>
</dbReference>
<evidence type="ECO:0000256" key="6">
    <source>
        <dbReference type="ARBA" id="ARBA00023121"/>
    </source>
</evidence>
<dbReference type="InterPro" id="IPR003593">
    <property type="entry name" value="AAA+_ATPase"/>
</dbReference>
<evidence type="ECO:0000259" key="13">
    <source>
        <dbReference type="SMART" id="SM00382"/>
    </source>
</evidence>
<dbReference type="SMART" id="SM00382">
    <property type="entry name" value="AAA"/>
    <property type="match status" value="1"/>
</dbReference>
<evidence type="ECO:0000256" key="11">
    <source>
        <dbReference type="RuleBase" id="RU004227"/>
    </source>
</evidence>
<dbReference type="InterPro" id="IPR027417">
    <property type="entry name" value="P-loop_NTPase"/>
</dbReference>
<comment type="similarity">
    <text evidence="1 8 11">Belongs to the DnaA family.</text>
</comment>
<gene>
    <name evidence="8" type="primary">dnaA</name>
    <name evidence="15" type="ORF">F963_00031</name>
</gene>
<evidence type="ECO:0000313" key="15">
    <source>
        <dbReference type="EMBL" id="ENV23922.1"/>
    </source>
</evidence>
<comment type="domain">
    <text evidence="8">Domain I is involved in oligomerization and binding regulators, domain II is flexibile and of varying length in different bacteria, domain III forms the AAA+ region, while domain IV binds dsDNA.</text>
</comment>
<dbReference type="GO" id="GO:0006270">
    <property type="term" value="P:DNA replication initiation"/>
    <property type="evidence" value="ECO:0007669"/>
    <property type="project" value="UniProtKB-UniRule"/>
</dbReference>
<evidence type="ECO:0000256" key="7">
    <source>
        <dbReference type="ARBA" id="ARBA00023125"/>
    </source>
</evidence>
<dbReference type="InterPro" id="IPR024633">
    <property type="entry name" value="DnaA_N_dom"/>
</dbReference>
<dbReference type="RefSeq" id="WP_004823982.1">
    <property type="nucleotide sequence ID" value="NZ_KB849458.1"/>
</dbReference>
<feature type="domain" description="Chromosomal replication initiator DnaA C-terminal" evidence="14">
    <location>
        <begin position="372"/>
        <end position="441"/>
    </location>
</feature>
<dbReference type="EMBL" id="APPK01000001">
    <property type="protein sequence ID" value="ENV23922.1"/>
    <property type="molecule type" value="Genomic_DNA"/>
</dbReference>
<dbReference type="InterPro" id="IPR018312">
    <property type="entry name" value="Chromosome_initiator_DnaA_CS"/>
</dbReference>
<dbReference type="Gene3D" id="3.40.50.300">
    <property type="entry name" value="P-loop containing nucleotide triphosphate hydrolases"/>
    <property type="match status" value="1"/>
</dbReference>
<comment type="caution">
    <text evidence="15">The sequence shown here is derived from an EMBL/GenBank/DDBJ whole genome shotgun (WGS) entry which is preliminary data.</text>
</comment>
<dbReference type="InterPro" id="IPR001957">
    <property type="entry name" value="Chromosome_initiator_DnaA"/>
</dbReference>
<evidence type="ECO:0000256" key="12">
    <source>
        <dbReference type="SAM" id="MobiDB-lite"/>
    </source>
</evidence>
<keyword evidence="6 8" id="KW-0446">Lipid-binding</keyword>
<dbReference type="InterPro" id="IPR020591">
    <property type="entry name" value="Chromosome_initiator_DnaA-like"/>
</dbReference>
<feature type="compositionally biased region" description="Polar residues" evidence="12">
    <location>
        <begin position="93"/>
        <end position="104"/>
    </location>
</feature>
<dbReference type="CDD" id="cd00009">
    <property type="entry name" value="AAA"/>
    <property type="match status" value="1"/>
</dbReference>
<reference evidence="15 16" key="1">
    <citation type="submission" date="2013-02" db="EMBL/GenBank/DDBJ databases">
        <title>The Genome Sequence of Acinetobacter bereziniae NIPH 3.</title>
        <authorList>
            <consortium name="The Broad Institute Genome Sequencing Platform"/>
            <consortium name="The Broad Institute Genome Sequencing Center for Infectious Disease"/>
            <person name="Cerqueira G."/>
            <person name="Feldgarden M."/>
            <person name="Courvalin P."/>
            <person name="Perichon B."/>
            <person name="Grillot-Courvalin C."/>
            <person name="Clermont D."/>
            <person name="Rocha E."/>
            <person name="Yoon E.-J."/>
            <person name="Nemec A."/>
            <person name="Walker B."/>
            <person name="Young S.K."/>
            <person name="Zeng Q."/>
            <person name="Gargeya S."/>
            <person name="Fitzgerald M."/>
            <person name="Haas B."/>
            <person name="Abouelleil A."/>
            <person name="Alvarado L."/>
            <person name="Arachchi H.M."/>
            <person name="Berlin A.M."/>
            <person name="Chapman S.B."/>
            <person name="Dewar J."/>
            <person name="Goldberg J."/>
            <person name="Griggs A."/>
            <person name="Gujja S."/>
            <person name="Hansen M."/>
            <person name="Howarth C."/>
            <person name="Imamovic A."/>
            <person name="Larimer J."/>
            <person name="McCowan C."/>
            <person name="Murphy C."/>
            <person name="Neiman D."/>
            <person name="Pearson M."/>
            <person name="Priest M."/>
            <person name="Roberts A."/>
            <person name="Saif S."/>
            <person name="Shea T."/>
            <person name="Sisk P."/>
            <person name="Sykes S."/>
            <person name="Wortman J."/>
            <person name="Nusbaum C."/>
            <person name="Birren B."/>
        </authorList>
    </citation>
    <scope>NUCLEOTIDE SEQUENCE [LARGE SCALE GENOMIC DNA]</scope>
    <source>
        <strain evidence="15 16">NIPH 3</strain>
    </source>
</reference>
<dbReference type="SUPFAM" id="SSF48295">
    <property type="entry name" value="TrpR-like"/>
    <property type="match status" value="1"/>
</dbReference>
<dbReference type="FunFam" id="1.10.8.60:FF:000003">
    <property type="entry name" value="Chromosomal replication initiator protein DnaA"/>
    <property type="match status" value="1"/>
</dbReference>
<feature type="binding site" evidence="8">
    <location>
        <position position="175"/>
    </location>
    <ligand>
        <name>ATP</name>
        <dbReference type="ChEBI" id="CHEBI:30616"/>
    </ligand>
</feature>
<dbReference type="SMART" id="SM00760">
    <property type="entry name" value="Bac_DnaA_C"/>
    <property type="match status" value="1"/>
</dbReference>
<dbReference type="GO" id="GO:0008289">
    <property type="term" value="F:lipid binding"/>
    <property type="evidence" value="ECO:0007669"/>
    <property type="project" value="UniProtKB-KW"/>
</dbReference>
<feature type="binding site" evidence="8">
    <location>
        <position position="172"/>
    </location>
    <ligand>
        <name>ATP</name>
        <dbReference type="ChEBI" id="CHEBI:30616"/>
    </ligand>
</feature>
<dbReference type="Pfam" id="PF00308">
    <property type="entry name" value="Bac_DnaA"/>
    <property type="match status" value="1"/>
</dbReference>
<dbReference type="SUPFAM" id="SSF52540">
    <property type="entry name" value="P-loop containing nucleoside triphosphate hydrolases"/>
    <property type="match status" value="1"/>
</dbReference>
<feature type="region of interest" description="Disordered" evidence="12">
    <location>
        <begin position="93"/>
        <end position="112"/>
    </location>
</feature>
<feature type="region of interest" description="Domain IV, binds dsDNA" evidence="8">
    <location>
        <begin position="345"/>
        <end position="464"/>
    </location>
</feature>
<sequence>MLWTDCLTRLRQELSDNVFAMWIRPLVAEEVEDTLKLYAPNPYWTRYIQEHHLELISILAEQLSEGRIRKVEILVDSRPGAILSAAEQPATTTAALEQHTSPTIASPKVKKDKEQDVVSAKNVKKRQLNPLFNFALFVEGRSNQMAAETCRKVLTQLGESQHNPLFLYGPTGLGKTHLMQAVGNALLQAKPNARVMYMTAESFVQDFVSSLQKGKVEEFKKNCRSLDLLLVDDIHLLAGKEASLVEFFYTFNALLDESKQIILTSDRYPKELTELDPRLVSRFSWGLSVGVEPPDIETRIEILLKKAESSGIDLPRNCALFIAQQVVANVRELEGALNKVVAISRFKGAAIDLEVVRESLKDVLAIRARTISTENIQRVVSEYFRIPLKELVGPKRTRIYARPRQLAMGLARELTGDSFPEIGMAFGGRDHSTVMHACEKVQSLRDEDPIFNEDYKNLMRLLQS</sequence>
<dbReference type="GO" id="GO:0005524">
    <property type="term" value="F:ATP binding"/>
    <property type="evidence" value="ECO:0007669"/>
    <property type="project" value="UniProtKB-UniRule"/>
</dbReference>
<dbReference type="Gene3D" id="3.30.300.180">
    <property type="match status" value="1"/>
</dbReference>
<evidence type="ECO:0000256" key="3">
    <source>
        <dbReference type="ARBA" id="ARBA00022705"/>
    </source>
</evidence>
<proteinExistence type="inferred from homology"/>
<comment type="subcellular location">
    <subcellularLocation>
        <location evidence="8">Cytoplasm</location>
    </subcellularLocation>
</comment>
<evidence type="ECO:0000256" key="10">
    <source>
        <dbReference type="RuleBase" id="RU000577"/>
    </source>
</evidence>
<dbReference type="GeneID" id="69460379"/>
<evidence type="ECO:0000256" key="2">
    <source>
        <dbReference type="ARBA" id="ARBA00022490"/>
    </source>
</evidence>
<keyword evidence="3 8" id="KW-0235">DNA replication</keyword>
<protein>
    <recommendedName>
        <fullName evidence="8 9">Chromosomal replication initiator protein DnaA</fullName>
    </recommendedName>
</protein>
<dbReference type="GO" id="GO:0005737">
    <property type="term" value="C:cytoplasm"/>
    <property type="evidence" value="ECO:0007669"/>
    <property type="project" value="UniProtKB-SubCell"/>
</dbReference>
<dbReference type="FunFam" id="3.40.50.300:FF:000668">
    <property type="entry name" value="Chromosomal replication initiator protein DnaA"/>
    <property type="match status" value="1"/>
</dbReference>
<evidence type="ECO:0000313" key="16">
    <source>
        <dbReference type="Proteomes" id="UP000013270"/>
    </source>
</evidence>
<comment type="function">
    <text evidence="8 10">Plays an essential role in the initiation and regulation of chromosomal replication. ATP-DnaA binds to the origin of replication (oriC) to initiate formation of the DNA replication initiation complex once per cell cycle. Binds the DnaA box (a 9 base pair repeat at the origin) and separates the double-stranded (ds)DNA. Forms a right-handed helical filament on oriC DNA; dsDNA binds to the exterior of the filament while single-stranded (ss)DNA is stabiized in the filament's interior. The ATP-DnaA-oriC complex binds and stabilizes one strand of the AT-rich DNA unwinding element (DUE), permitting loading of DNA polymerase. After initiation quickly degrades to an ADP-DnaA complex that is not apt for DNA replication. Binds acidic phospholipids.</text>
</comment>
<evidence type="ECO:0000256" key="9">
    <source>
        <dbReference type="NCBIfam" id="TIGR00362"/>
    </source>
</evidence>
<dbReference type="HAMAP" id="MF_00377">
    <property type="entry name" value="DnaA_bact"/>
    <property type="match status" value="1"/>
</dbReference>
<organism evidence="15 16">
    <name type="scientific">Acinetobacter bereziniae NIPH 3</name>
    <dbReference type="NCBI Taxonomy" id="1217651"/>
    <lineage>
        <taxon>Bacteria</taxon>
        <taxon>Pseudomonadati</taxon>
        <taxon>Pseudomonadota</taxon>
        <taxon>Gammaproteobacteria</taxon>
        <taxon>Moraxellales</taxon>
        <taxon>Moraxellaceae</taxon>
        <taxon>Acinetobacter</taxon>
    </lineage>
</organism>
<dbReference type="HOGENOM" id="CLU_026910_0_1_6"/>
<feature type="region of interest" description="Domain I, interacts with DnaA modulators" evidence="8">
    <location>
        <begin position="1"/>
        <end position="86"/>
    </location>
</feature>
<dbReference type="PANTHER" id="PTHR30050:SF2">
    <property type="entry name" value="CHROMOSOMAL REPLICATION INITIATOR PROTEIN DNAA"/>
    <property type="match status" value="1"/>
</dbReference>
<accession>N8XHC5</accession>
<dbReference type="Gene3D" id="1.10.1750.10">
    <property type="match status" value="1"/>
</dbReference>
<feature type="domain" description="AAA+ ATPase" evidence="13">
    <location>
        <begin position="161"/>
        <end position="291"/>
    </location>
</feature>
<feature type="binding site" evidence="8">
    <location>
        <position position="174"/>
    </location>
    <ligand>
        <name>ATP</name>
        <dbReference type="ChEBI" id="CHEBI:30616"/>
    </ligand>
</feature>
<dbReference type="InterPro" id="IPR013317">
    <property type="entry name" value="DnaA_dom"/>
</dbReference>
<dbReference type="NCBIfam" id="TIGR00362">
    <property type="entry name" value="DnaA"/>
    <property type="match status" value="1"/>
</dbReference>
<dbReference type="GO" id="GO:0006275">
    <property type="term" value="P:regulation of DNA replication"/>
    <property type="evidence" value="ECO:0007669"/>
    <property type="project" value="UniProtKB-UniRule"/>
</dbReference>
<keyword evidence="5 8" id="KW-0067">ATP-binding</keyword>
<dbReference type="PANTHER" id="PTHR30050">
    <property type="entry name" value="CHROMOSOMAL REPLICATION INITIATOR PROTEIN DNAA"/>
    <property type="match status" value="1"/>
</dbReference>
<dbReference type="CDD" id="cd06571">
    <property type="entry name" value="Bac_DnaA_C"/>
    <property type="match status" value="1"/>
</dbReference>
<feature type="binding site" evidence="8">
    <location>
        <position position="176"/>
    </location>
    <ligand>
        <name>ATP</name>
        <dbReference type="ChEBI" id="CHEBI:30616"/>
    </ligand>
</feature>
<keyword evidence="7 8" id="KW-0238">DNA-binding</keyword>
<evidence type="ECO:0000256" key="1">
    <source>
        <dbReference type="ARBA" id="ARBA00006583"/>
    </source>
</evidence>
<keyword evidence="4 8" id="KW-0547">Nucleotide-binding</keyword>
<dbReference type="Pfam" id="PF08299">
    <property type="entry name" value="Bac_DnaA_C"/>
    <property type="match status" value="1"/>
</dbReference>
<dbReference type="InterPro" id="IPR013159">
    <property type="entry name" value="DnaA_C"/>
</dbReference>
<evidence type="ECO:0000256" key="8">
    <source>
        <dbReference type="HAMAP-Rule" id="MF_00377"/>
    </source>
</evidence>
<comment type="caution">
    <text evidence="8">Lacks conserved residue(s) required for the propagation of feature annotation.</text>
</comment>
<dbReference type="PROSITE" id="PS01008">
    <property type="entry name" value="DNAA"/>
    <property type="match status" value="1"/>
</dbReference>
<evidence type="ECO:0000256" key="5">
    <source>
        <dbReference type="ARBA" id="ARBA00022840"/>
    </source>
</evidence>